<dbReference type="EMBL" id="BMIR01000006">
    <property type="protein sequence ID" value="GGE39329.1"/>
    <property type="molecule type" value="Genomic_DNA"/>
</dbReference>
<evidence type="ECO:0000313" key="1">
    <source>
        <dbReference type="EMBL" id="GGE39329.1"/>
    </source>
</evidence>
<evidence type="ECO:0000313" key="2">
    <source>
        <dbReference type="Proteomes" id="UP000628775"/>
    </source>
</evidence>
<dbReference type="RefSeq" id="WP_188692308.1">
    <property type="nucleotide sequence ID" value="NZ_BMIR01000006.1"/>
</dbReference>
<gene>
    <name evidence="1" type="ORF">GCM10011391_17630</name>
</gene>
<dbReference type="AlphaFoldDB" id="A0A8J2VV04"/>
<name>A0A8J2VV04_9BACL</name>
<proteinExistence type="predicted"/>
<reference evidence="1" key="1">
    <citation type="journal article" date="2014" name="Int. J. Syst. Evol. Microbiol.">
        <title>Complete genome sequence of Corynebacterium casei LMG S-19264T (=DSM 44701T), isolated from a smear-ripened cheese.</title>
        <authorList>
            <consortium name="US DOE Joint Genome Institute (JGI-PGF)"/>
            <person name="Walter F."/>
            <person name="Albersmeier A."/>
            <person name="Kalinowski J."/>
            <person name="Ruckert C."/>
        </authorList>
    </citation>
    <scope>NUCLEOTIDE SEQUENCE</scope>
    <source>
        <strain evidence="1">CGMCC 1.15371</strain>
    </source>
</reference>
<sequence length="103" mass="11230">MGLFDDKSCGCDHFEHDPKFDHKHKKHHCKGCACEQLRALDPGRLVFVMLLGSDVRLGPLTFACFDDHNCCATFIDNSGVTPTGSVIIINCQEIAAITLAPLG</sequence>
<accession>A0A8J2VV04</accession>
<keyword evidence="2" id="KW-1185">Reference proteome</keyword>
<comment type="caution">
    <text evidence="1">The sequence shown here is derived from an EMBL/GenBank/DDBJ whole genome shotgun (WGS) entry which is preliminary data.</text>
</comment>
<reference evidence="1" key="2">
    <citation type="submission" date="2020-09" db="EMBL/GenBank/DDBJ databases">
        <authorList>
            <person name="Sun Q."/>
            <person name="Zhou Y."/>
        </authorList>
    </citation>
    <scope>NUCLEOTIDE SEQUENCE</scope>
    <source>
        <strain evidence="1">CGMCC 1.15371</strain>
    </source>
</reference>
<dbReference type="Proteomes" id="UP000628775">
    <property type="component" value="Unassembled WGS sequence"/>
</dbReference>
<organism evidence="1 2">
    <name type="scientific">Pullulanibacillus camelliae</name>
    <dbReference type="NCBI Taxonomy" id="1707096"/>
    <lineage>
        <taxon>Bacteria</taxon>
        <taxon>Bacillati</taxon>
        <taxon>Bacillota</taxon>
        <taxon>Bacilli</taxon>
        <taxon>Bacillales</taxon>
        <taxon>Sporolactobacillaceae</taxon>
        <taxon>Pullulanibacillus</taxon>
    </lineage>
</organism>
<protein>
    <submittedName>
        <fullName evidence="1">Uncharacterized protein</fullName>
    </submittedName>
</protein>